<dbReference type="InterPro" id="IPR014718">
    <property type="entry name" value="GH-type_carb-bd"/>
</dbReference>
<dbReference type="SUPFAM" id="SSF74650">
    <property type="entry name" value="Galactose mutarotase-like"/>
    <property type="match status" value="1"/>
</dbReference>
<evidence type="ECO:0008006" key="3">
    <source>
        <dbReference type="Google" id="ProtNLM"/>
    </source>
</evidence>
<proteinExistence type="predicted"/>
<evidence type="ECO:0000313" key="2">
    <source>
        <dbReference type="Proteomes" id="UP001237448"/>
    </source>
</evidence>
<name>A0ABU0FM79_9HYPH</name>
<keyword evidence="2" id="KW-1185">Reference proteome</keyword>
<sequence>MIEIRSASASARITPVAAMLSDVAFRLPSGRLFRPFAQAPWFGSTEAGLPGHLRWLGSEFVCLPFGVGGPLEEIAGDWRHLPVEAVNEPAHGPAAEEAWTVLVQAADSIRLALDYPADHPIRRLERSIAAAADGPALDLELAVESRVPARTSIGLHPILDLAVPERSLSVAARFDFGLTYPARVPGGGMASAVGRTFERLCAVPAAGGGLVDLSRLPLGPPVEDVVQLCGLRGPVEIRFEHAGAGLRIDWDRSLLPSCQMWISDRALQAPPWSGRYRGLGIEPIASAFDLANAVSLADNPIAERGVKTAVTVEPGAPLRIRYRLEAFEL</sequence>
<protein>
    <recommendedName>
        <fullName evidence="3">Aldose 1-epimerase</fullName>
    </recommendedName>
</protein>
<evidence type="ECO:0000313" key="1">
    <source>
        <dbReference type="EMBL" id="MDQ0395710.1"/>
    </source>
</evidence>
<reference evidence="1 2" key="1">
    <citation type="submission" date="2023-07" db="EMBL/GenBank/DDBJ databases">
        <title>Genomic Encyclopedia of Type Strains, Phase IV (KMG-IV): sequencing the most valuable type-strain genomes for metagenomic binning, comparative biology and taxonomic classification.</title>
        <authorList>
            <person name="Goeker M."/>
        </authorList>
    </citation>
    <scope>NUCLEOTIDE SEQUENCE [LARGE SCALE GENOMIC DNA]</scope>
    <source>
        <strain evidence="1 2">DSM 5896</strain>
    </source>
</reference>
<dbReference type="Gene3D" id="2.70.98.10">
    <property type="match status" value="1"/>
</dbReference>
<dbReference type="EMBL" id="JAUSVK010000001">
    <property type="protein sequence ID" value="MDQ0395710.1"/>
    <property type="molecule type" value="Genomic_DNA"/>
</dbReference>
<gene>
    <name evidence="1" type="ORF">J3R73_005502</name>
</gene>
<dbReference type="InterPro" id="IPR011013">
    <property type="entry name" value="Gal_mutarotase_sf_dom"/>
</dbReference>
<organism evidence="1 2">
    <name type="scientific">Labrys monachus</name>
    <dbReference type="NCBI Taxonomy" id="217067"/>
    <lineage>
        <taxon>Bacteria</taxon>
        <taxon>Pseudomonadati</taxon>
        <taxon>Pseudomonadota</taxon>
        <taxon>Alphaproteobacteria</taxon>
        <taxon>Hyphomicrobiales</taxon>
        <taxon>Xanthobacteraceae</taxon>
        <taxon>Labrys</taxon>
    </lineage>
</organism>
<comment type="caution">
    <text evidence="1">The sequence shown here is derived from an EMBL/GenBank/DDBJ whole genome shotgun (WGS) entry which is preliminary data.</text>
</comment>
<dbReference type="Proteomes" id="UP001237448">
    <property type="component" value="Unassembled WGS sequence"/>
</dbReference>
<dbReference type="RefSeq" id="WP_307434828.1">
    <property type="nucleotide sequence ID" value="NZ_JAUSVK010000001.1"/>
</dbReference>
<accession>A0ABU0FM79</accession>